<accession>A0A9P5XF62</accession>
<dbReference type="InterPro" id="IPR031657">
    <property type="entry name" value="REPA_OB_2"/>
</dbReference>
<gene>
    <name evidence="3" type="ORF">P691DRAFT_774077</name>
</gene>
<comment type="caution">
    <text evidence="3">The sequence shown here is derived from an EMBL/GenBank/DDBJ whole genome shotgun (WGS) entry which is preliminary data.</text>
</comment>
<evidence type="ECO:0000313" key="3">
    <source>
        <dbReference type="EMBL" id="KAF9450272.1"/>
    </source>
</evidence>
<dbReference type="CDD" id="cd04475">
    <property type="entry name" value="RPA1_DBD_B"/>
    <property type="match status" value="1"/>
</dbReference>
<keyword evidence="1" id="KW-0238">DNA-binding</keyword>
<dbReference type="OrthoDB" id="3068792at2759"/>
<name>A0A9P5XF62_9AGAR</name>
<dbReference type="Gene3D" id="2.40.50.140">
    <property type="entry name" value="Nucleic acid-binding proteins"/>
    <property type="match status" value="2"/>
</dbReference>
<proteinExistence type="predicted"/>
<evidence type="ECO:0000259" key="2">
    <source>
        <dbReference type="Pfam" id="PF16900"/>
    </source>
</evidence>
<dbReference type="GO" id="GO:0003677">
    <property type="term" value="F:DNA binding"/>
    <property type="evidence" value="ECO:0007669"/>
    <property type="project" value="UniProtKB-KW"/>
</dbReference>
<sequence length="422" mass="47817">MTNIQLTPNGVPKLMQLTGRFHDTNIFVQVLYDTWPQYDPARHPLQKIKPYEDTLDVVVSDGIYYTSAIISVTDRSLLPQVCYPAVIRVRKAAFCSSVGCAYLLLENPEPVGTPDVILGEPFCDPPPEENTFGGNCVPISALKYFQDKSIPHLRVLVTYKSRLGDPRHKSERFPFILHVLDESSETRAYAFKQVALELYDRFEVGKVYYISGFDRCTRPDLRYFFYNLPEESVGLQLTRRTIIEECHDVHGLPVIRFDFIPIPTLRKLKLEEERRVPPRPIIGVGKSVDVIGIVYKVGPLETVMTQINDPIPKRDVIICDQSGLLLPTELWSYNAEEFSAQPGTIVAFRHAKLLEIEEPGLNNTPARNYRKLSAVTPSTIHIEPSVEESFALRNWRRSDPDLSVIPDLPEVKGALFGSLCDS</sequence>
<dbReference type="AlphaFoldDB" id="A0A9P5XF62"/>
<dbReference type="Proteomes" id="UP000807342">
    <property type="component" value="Unassembled WGS sequence"/>
</dbReference>
<dbReference type="InterPro" id="IPR012340">
    <property type="entry name" value="NA-bd_OB-fold"/>
</dbReference>
<dbReference type="Pfam" id="PF16900">
    <property type="entry name" value="REPA_OB_2"/>
    <property type="match status" value="1"/>
</dbReference>
<dbReference type="SUPFAM" id="SSF50249">
    <property type="entry name" value="Nucleic acid-binding proteins"/>
    <property type="match status" value="2"/>
</dbReference>
<evidence type="ECO:0000313" key="4">
    <source>
        <dbReference type="Proteomes" id="UP000807342"/>
    </source>
</evidence>
<protein>
    <recommendedName>
        <fullName evidence="2">Replication protein A OB domain-containing protein</fullName>
    </recommendedName>
</protein>
<evidence type="ECO:0000256" key="1">
    <source>
        <dbReference type="ARBA" id="ARBA00023125"/>
    </source>
</evidence>
<keyword evidence="4" id="KW-1185">Reference proteome</keyword>
<dbReference type="EMBL" id="MU151109">
    <property type="protein sequence ID" value="KAF9450272.1"/>
    <property type="molecule type" value="Genomic_DNA"/>
</dbReference>
<feature type="domain" description="Replication protein A OB" evidence="2">
    <location>
        <begin position="286"/>
        <end position="355"/>
    </location>
</feature>
<organism evidence="3 4">
    <name type="scientific">Macrolepiota fuliginosa MF-IS2</name>
    <dbReference type="NCBI Taxonomy" id="1400762"/>
    <lineage>
        <taxon>Eukaryota</taxon>
        <taxon>Fungi</taxon>
        <taxon>Dikarya</taxon>
        <taxon>Basidiomycota</taxon>
        <taxon>Agaricomycotina</taxon>
        <taxon>Agaricomycetes</taxon>
        <taxon>Agaricomycetidae</taxon>
        <taxon>Agaricales</taxon>
        <taxon>Agaricineae</taxon>
        <taxon>Agaricaceae</taxon>
        <taxon>Macrolepiota</taxon>
    </lineage>
</organism>
<reference evidence="3" key="1">
    <citation type="submission" date="2020-11" db="EMBL/GenBank/DDBJ databases">
        <authorList>
            <consortium name="DOE Joint Genome Institute"/>
            <person name="Ahrendt S."/>
            <person name="Riley R."/>
            <person name="Andreopoulos W."/>
            <person name="Labutti K."/>
            <person name="Pangilinan J."/>
            <person name="Ruiz-Duenas F.J."/>
            <person name="Barrasa J.M."/>
            <person name="Sanchez-Garcia M."/>
            <person name="Camarero S."/>
            <person name="Miyauchi S."/>
            <person name="Serrano A."/>
            <person name="Linde D."/>
            <person name="Babiker R."/>
            <person name="Drula E."/>
            <person name="Ayuso-Fernandez I."/>
            <person name="Pacheco R."/>
            <person name="Padilla G."/>
            <person name="Ferreira P."/>
            <person name="Barriuso J."/>
            <person name="Kellner H."/>
            <person name="Castanera R."/>
            <person name="Alfaro M."/>
            <person name="Ramirez L."/>
            <person name="Pisabarro A.G."/>
            <person name="Kuo A."/>
            <person name="Tritt A."/>
            <person name="Lipzen A."/>
            <person name="He G."/>
            <person name="Yan M."/>
            <person name="Ng V."/>
            <person name="Cullen D."/>
            <person name="Martin F."/>
            <person name="Rosso M.-N."/>
            <person name="Henrissat B."/>
            <person name="Hibbett D."/>
            <person name="Martinez A.T."/>
            <person name="Grigoriev I.V."/>
        </authorList>
    </citation>
    <scope>NUCLEOTIDE SEQUENCE</scope>
    <source>
        <strain evidence="3">MF-IS2</strain>
    </source>
</reference>